<feature type="region of interest" description="Disordered" evidence="1">
    <location>
        <begin position="49"/>
        <end position="73"/>
    </location>
</feature>
<organism evidence="2 3">
    <name type="scientific">Sulfitobacter profundi</name>
    <dbReference type="NCBI Taxonomy" id="2679961"/>
    <lineage>
        <taxon>Bacteria</taxon>
        <taxon>Pseudomonadati</taxon>
        <taxon>Pseudomonadota</taxon>
        <taxon>Alphaproteobacteria</taxon>
        <taxon>Rhodobacterales</taxon>
        <taxon>Roseobacteraceae</taxon>
        <taxon>Sulfitobacter</taxon>
    </lineage>
</organism>
<dbReference type="EMBL" id="JBHSWA010000001">
    <property type="protein sequence ID" value="MFC6641066.1"/>
    <property type="molecule type" value="Genomic_DNA"/>
</dbReference>
<comment type="caution">
    <text evidence="2">The sequence shown here is derived from an EMBL/GenBank/DDBJ whole genome shotgun (WGS) entry which is preliminary data.</text>
</comment>
<dbReference type="RefSeq" id="WP_386280754.1">
    <property type="nucleotide sequence ID" value="NZ_JBHSWA010000001.1"/>
</dbReference>
<proteinExistence type="predicted"/>
<dbReference type="SUPFAM" id="SSF53850">
    <property type="entry name" value="Periplasmic binding protein-like II"/>
    <property type="match status" value="1"/>
</dbReference>
<name>A0ABW1YXL3_9RHOB</name>
<evidence type="ECO:0000256" key="1">
    <source>
        <dbReference type="SAM" id="MobiDB-lite"/>
    </source>
</evidence>
<gene>
    <name evidence="2" type="ORF">ACFQAU_04220</name>
</gene>
<reference evidence="3" key="1">
    <citation type="journal article" date="2019" name="Int. J. Syst. Evol. Microbiol.">
        <title>The Global Catalogue of Microorganisms (GCM) 10K type strain sequencing project: providing services to taxonomists for standard genome sequencing and annotation.</title>
        <authorList>
            <consortium name="The Broad Institute Genomics Platform"/>
            <consortium name="The Broad Institute Genome Sequencing Center for Infectious Disease"/>
            <person name="Wu L."/>
            <person name="Ma J."/>
        </authorList>
    </citation>
    <scope>NUCLEOTIDE SEQUENCE [LARGE SCALE GENOMIC DNA]</scope>
    <source>
        <strain evidence="3">NBRC 111368</strain>
    </source>
</reference>
<dbReference type="Gene3D" id="3.10.105.10">
    <property type="entry name" value="Dipeptide-binding Protein, Domain 3"/>
    <property type="match status" value="1"/>
</dbReference>
<dbReference type="Proteomes" id="UP001596403">
    <property type="component" value="Unassembled WGS sequence"/>
</dbReference>
<evidence type="ECO:0000313" key="2">
    <source>
        <dbReference type="EMBL" id="MFC6641066.1"/>
    </source>
</evidence>
<accession>A0ABW1YXL3</accession>
<protein>
    <submittedName>
        <fullName evidence="2">Uncharacterized protein</fullName>
    </submittedName>
</protein>
<keyword evidence="3" id="KW-1185">Reference proteome</keyword>
<sequence length="112" mass="12547">MRIGYVGFAPEAMAGDTPIADKKVRQALIHATNRGAIVEAFAGGASEVLNTPATRPNSGARRTFRPMNTTRRKPRLCWPKQAMKTASRWKWCLPPCPARRPRLWLRTSRMSA</sequence>
<evidence type="ECO:0000313" key="3">
    <source>
        <dbReference type="Proteomes" id="UP001596403"/>
    </source>
</evidence>